<feature type="compositionally biased region" description="Basic and acidic residues" evidence="6">
    <location>
        <begin position="40"/>
        <end position="92"/>
    </location>
</feature>
<evidence type="ECO:0000256" key="1">
    <source>
        <dbReference type="ARBA" id="ARBA00010066"/>
    </source>
</evidence>
<accession>A0A9W7SU16</accession>
<proteinExistence type="inferred from homology"/>
<organism evidence="7 8">
    <name type="scientific">Teratosphaeria destructans</name>
    <dbReference type="NCBI Taxonomy" id="418781"/>
    <lineage>
        <taxon>Eukaryota</taxon>
        <taxon>Fungi</taxon>
        <taxon>Dikarya</taxon>
        <taxon>Ascomycota</taxon>
        <taxon>Pezizomycotina</taxon>
        <taxon>Dothideomycetes</taxon>
        <taxon>Dothideomycetidae</taxon>
        <taxon>Mycosphaerellales</taxon>
        <taxon>Teratosphaeriaceae</taxon>
        <taxon>Teratosphaeria</taxon>
    </lineage>
</organism>
<comment type="function">
    <text evidence="5">Subunit of the V1 complex of vacuolar(H+)-ATPase (V-ATPase), a multisubunit enzyme composed of a peripheral complex (V1) that hydrolyzes ATP and a membrane integral complex (V0) that translocates protons. V-ATPase is responsible for acidifying and maintaining the pH of intracellular compartments and in some cell types, is targeted to the plasma membrane, where it is responsible for acidifying the extracellular environment.</text>
</comment>
<reference evidence="7 8" key="2">
    <citation type="journal article" date="2021" name="Curr. Genet.">
        <title>Genetic response to nitrogen starvation in the aggressive Eucalyptus foliar pathogen Teratosphaeria destructans.</title>
        <authorList>
            <person name="Havenga M."/>
            <person name="Wingfield B.D."/>
            <person name="Wingfield M.J."/>
            <person name="Dreyer L.L."/>
            <person name="Roets F."/>
            <person name="Aylward J."/>
        </authorList>
    </citation>
    <scope>NUCLEOTIDE SEQUENCE [LARGE SCALE GENOMIC DNA]</scope>
    <source>
        <strain evidence="7">CMW44962</strain>
    </source>
</reference>
<keyword evidence="4 5" id="KW-0406">Ion transport</keyword>
<dbReference type="Pfam" id="PF03179">
    <property type="entry name" value="V-ATPase_G"/>
    <property type="match status" value="1"/>
</dbReference>
<dbReference type="OrthoDB" id="250802at2759"/>
<evidence type="ECO:0000313" key="7">
    <source>
        <dbReference type="EMBL" id="KAH9828991.1"/>
    </source>
</evidence>
<dbReference type="Gene3D" id="1.20.5.2950">
    <property type="match status" value="1"/>
</dbReference>
<dbReference type="PANTHER" id="PTHR12713">
    <property type="entry name" value="VACUOLAR ATP SYNTHASE SUBUNIT G"/>
    <property type="match status" value="1"/>
</dbReference>
<dbReference type="InterPro" id="IPR005124">
    <property type="entry name" value="V-ATPase_G"/>
</dbReference>
<feature type="compositionally biased region" description="Basic residues" evidence="6">
    <location>
        <begin position="7"/>
        <end position="16"/>
    </location>
</feature>
<evidence type="ECO:0000313" key="8">
    <source>
        <dbReference type="Proteomes" id="UP001138500"/>
    </source>
</evidence>
<protein>
    <recommendedName>
        <fullName evidence="5">V-type proton ATPase subunit G</fullName>
    </recommendedName>
</protein>
<dbReference type="EMBL" id="RIBY02001434">
    <property type="protein sequence ID" value="KAH9828991.1"/>
    <property type="molecule type" value="Genomic_DNA"/>
</dbReference>
<feature type="region of interest" description="Disordered" evidence="6">
    <location>
        <begin position="1"/>
        <end position="92"/>
    </location>
</feature>
<evidence type="ECO:0000256" key="3">
    <source>
        <dbReference type="ARBA" id="ARBA00022781"/>
    </source>
</evidence>
<sequence>MKETKKPSAKPKKSSKKPANASPLPPLPLPPPHLTPQNPDRTKRVKDARTEAQKEIDDYRQQKEDEFQKFEKEHTSGNRAAEEQAEKETKGQLEEIRAVGRKTGPKVVEDLVRAVLEVRPVVPDRVEGSETRA</sequence>
<dbReference type="AlphaFoldDB" id="A0A9W7SU16"/>
<dbReference type="NCBIfam" id="TIGR01147">
    <property type="entry name" value="V_ATP_synt_G"/>
    <property type="match status" value="1"/>
</dbReference>
<comment type="subunit">
    <text evidence="5">V-ATPase is a heteromultimeric enzyme made up of two complexes: the ATP-hydrolytic V1 complex and the proton translocation V0 complex.</text>
</comment>
<evidence type="ECO:0000256" key="5">
    <source>
        <dbReference type="RuleBase" id="RU364019"/>
    </source>
</evidence>
<evidence type="ECO:0000256" key="2">
    <source>
        <dbReference type="ARBA" id="ARBA00022448"/>
    </source>
</evidence>
<keyword evidence="2 5" id="KW-0813">Transport</keyword>
<dbReference type="GO" id="GO:0000221">
    <property type="term" value="C:vacuolar proton-transporting V-type ATPase, V1 domain"/>
    <property type="evidence" value="ECO:0007669"/>
    <property type="project" value="TreeGrafter"/>
</dbReference>
<dbReference type="GO" id="GO:0046961">
    <property type="term" value="F:proton-transporting ATPase activity, rotational mechanism"/>
    <property type="evidence" value="ECO:0007669"/>
    <property type="project" value="InterPro"/>
</dbReference>
<evidence type="ECO:0000256" key="6">
    <source>
        <dbReference type="SAM" id="MobiDB-lite"/>
    </source>
</evidence>
<dbReference type="PANTHER" id="PTHR12713:SF11">
    <property type="entry name" value="V-TYPE PROTON ATPASE SUBUNIT G"/>
    <property type="match status" value="1"/>
</dbReference>
<gene>
    <name evidence="7" type="ORF">Tdes44962_MAKER09195</name>
</gene>
<keyword evidence="8" id="KW-1185">Reference proteome</keyword>
<feature type="compositionally biased region" description="Pro residues" evidence="6">
    <location>
        <begin position="23"/>
        <end position="34"/>
    </location>
</feature>
<comment type="caution">
    <text evidence="7">The sequence shown here is derived from an EMBL/GenBank/DDBJ whole genome shotgun (WGS) entry which is preliminary data.</text>
</comment>
<keyword evidence="3 5" id="KW-0375">Hydrogen ion transport</keyword>
<name>A0A9W7SU16_9PEZI</name>
<dbReference type="GO" id="GO:0016887">
    <property type="term" value="F:ATP hydrolysis activity"/>
    <property type="evidence" value="ECO:0007669"/>
    <property type="project" value="TreeGrafter"/>
</dbReference>
<reference evidence="7 8" key="1">
    <citation type="journal article" date="2018" name="IMA Fungus">
        <title>IMA Genome-F 10: Nine draft genome sequences of Claviceps purpurea s.lat., including C. arundinis, C. humidiphila, and C. cf. spartinae, pseudomolecules for the pitch canker pathogen Fusarium circinatum, draft genome of Davidsoniella eucalypti, Grosmannia galeiformis, Quambalaria eucalypti, and Teratosphaeria destructans.</title>
        <authorList>
            <person name="Wingfield B.D."/>
            <person name="Liu M."/>
            <person name="Nguyen H.D."/>
            <person name="Lane F.A."/>
            <person name="Morgan S.W."/>
            <person name="De Vos L."/>
            <person name="Wilken P.M."/>
            <person name="Duong T.A."/>
            <person name="Aylward J."/>
            <person name="Coetzee M.P."/>
            <person name="Dadej K."/>
            <person name="De Beer Z.W."/>
            <person name="Findlay W."/>
            <person name="Havenga M."/>
            <person name="Kolarik M."/>
            <person name="Menzies J.G."/>
            <person name="Naidoo K."/>
            <person name="Pochopski O."/>
            <person name="Shoukouhi P."/>
            <person name="Santana Q.C."/>
            <person name="Seifert K.A."/>
            <person name="Soal N."/>
            <person name="Steenkamp E.T."/>
            <person name="Tatham C.T."/>
            <person name="van der Nest M.A."/>
            <person name="Wingfield M.J."/>
        </authorList>
    </citation>
    <scope>NUCLEOTIDE SEQUENCE [LARGE SCALE GENOMIC DNA]</scope>
    <source>
        <strain evidence="7">CMW44962</strain>
    </source>
</reference>
<comment type="similarity">
    <text evidence="1 5">Belongs to the V-ATPase G subunit family.</text>
</comment>
<dbReference type="Proteomes" id="UP001138500">
    <property type="component" value="Unassembled WGS sequence"/>
</dbReference>
<evidence type="ECO:0000256" key="4">
    <source>
        <dbReference type="ARBA" id="ARBA00023065"/>
    </source>
</evidence>